<reference evidence="8 9" key="1">
    <citation type="submission" date="2017-11" db="EMBL/GenBank/DDBJ databases">
        <title>Comparitive Functional Genomics of Dry Heat Resistant strains isolated from the Viking Spacecraft.</title>
        <authorList>
            <person name="Seuylemezian A."/>
            <person name="Cooper K."/>
            <person name="Vaishampayan P."/>
        </authorList>
    </citation>
    <scope>NUCLEOTIDE SEQUENCE [LARGE SCALE GENOMIC DNA]</scope>
    <source>
        <strain evidence="8 9">V32-6</strain>
    </source>
</reference>
<dbReference type="InterPro" id="IPR020843">
    <property type="entry name" value="ER"/>
</dbReference>
<dbReference type="GO" id="GO:0008270">
    <property type="term" value="F:zinc ion binding"/>
    <property type="evidence" value="ECO:0007669"/>
    <property type="project" value="InterPro"/>
</dbReference>
<dbReference type="Pfam" id="PF00107">
    <property type="entry name" value="ADH_zinc_N"/>
    <property type="match status" value="1"/>
</dbReference>
<sequence length="374" mass="39307">MKIRAAVLHELGLPAPYAKSKPIKIETLELDPPGRGEVLVQIKAAGLCHSDLSVINGSRPRPMPMALGHEAAGVVVEVGEGVTDLQPGDHVVCAFVPSCGHCLPCQEGRPALCEPGAKTNTEGTLLSGERRIHLNEETVHHHLGVSAFADHAVVSRNSLIKVDPEIPFDKVAVFGCAVITGVGAVVNTAQIEMGSTVAIVGLGGVGLSALLGAVTAGASRIVAVDVNDGKLEEARKLGATDTFNSKDPEVVTLIREATGGGVDYAFETAGVVPAMNVAYGITKRGGTTVTTGLPHPDHLFSFPQVTLTAEERTLKGSYVGSCVPARDIPRFIELYKQGRLPVDKLLTDRLSLDEINEGFDRLAKGEASRLVVVF</sequence>
<protein>
    <submittedName>
        <fullName evidence="8">Alcohol dehydrogenase</fullName>
    </submittedName>
</protein>
<evidence type="ECO:0000256" key="5">
    <source>
        <dbReference type="ARBA" id="ARBA00023027"/>
    </source>
</evidence>
<dbReference type="InterPro" id="IPR013154">
    <property type="entry name" value="ADH-like_N"/>
</dbReference>
<dbReference type="GO" id="GO:0005829">
    <property type="term" value="C:cytosol"/>
    <property type="evidence" value="ECO:0007669"/>
    <property type="project" value="TreeGrafter"/>
</dbReference>
<dbReference type="InterPro" id="IPR036291">
    <property type="entry name" value="NAD(P)-bd_dom_sf"/>
</dbReference>
<dbReference type="PROSITE" id="PS00059">
    <property type="entry name" value="ADH_ZINC"/>
    <property type="match status" value="1"/>
</dbReference>
<dbReference type="FunFam" id="3.40.50.720:FF:000003">
    <property type="entry name" value="S-(hydroxymethyl)glutathione dehydrogenase"/>
    <property type="match status" value="1"/>
</dbReference>
<keyword evidence="2 6" id="KW-0479">Metal-binding</keyword>
<dbReference type="SUPFAM" id="SSF50129">
    <property type="entry name" value="GroES-like"/>
    <property type="match status" value="2"/>
</dbReference>
<evidence type="ECO:0000256" key="6">
    <source>
        <dbReference type="RuleBase" id="RU361277"/>
    </source>
</evidence>
<evidence type="ECO:0000313" key="9">
    <source>
        <dbReference type="Proteomes" id="UP000234950"/>
    </source>
</evidence>
<dbReference type="InterPro" id="IPR011032">
    <property type="entry name" value="GroES-like_sf"/>
</dbReference>
<dbReference type="EMBL" id="PGVE01000074">
    <property type="protein sequence ID" value="PLS02346.1"/>
    <property type="molecule type" value="Genomic_DNA"/>
</dbReference>
<dbReference type="RefSeq" id="WP_101649935.1">
    <property type="nucleotide sequence ID" value="NZ_PGVE01000074.1"/>
</dbReference>
<keyword evidence="4" id="KW-0560">Oxidoreductase</keyword>
<dbReference type="Proteomes" id="UP000234950">
    <property type="component" value="Unassembled WGS sequence"/>
</dbReference>
<dbReference type="Gene3D" id="3.40.50.720">
    <property type="entry name" value="NAD(P)-binding Rossmann-like Domain"/>
    <property type="match status" value="1"/>
</dbReference>
<dbReference type="PANTHER" id="PTHR43880:SF12">
    <property type="entry name" value="ALCOHOL DEHYDROGENASE CLASS-3"/>
    <property type="match status" value="1"/>
</dbReference>
<keyword evidence="5" id="KW-0520">NAD</keyword>
<evidence type="ECO:0000259" key="7">
    <source>
        <dbReference type="SMART" id="SM00829"/>
    </source>
</evidence>
<dbReference type="InterPro" id="IPR013149">
    <property type="entry name" value="ADH-like_C"/>
</dbReference>
<dbReference type="GO" id="GO:0051903">
    <property type="term" value="F:S-(hydroxymethyl)glutathione dehydrogenase [NAD(P)+] activity"/>
    <property type="evidence" value="ECO:0007669"/>
    <property type="project" value="TreeGrafter"/>
</dbReference>
<keyword evidence="3 6" id="KW-0862">Zinc</keyword>
<proteinExistence type="inferred from homology"/>
<name>A0A2N5H9Z0_9BACI</name>
<dbReference type="GO" id="GO:0046294">
    <property type="term" value="P:formaldehyde catabolic process"/>
    <property type="evidence" value="ECO:0007669"/>
    <property type="project" value="TreeGrafter"/>
</dbReference>
<evidence type="ECO:0000256" key="1">
    <source>
        <dbReference type="ARBA" id="ARBA00001947"/>
    </source>
</evidence>
<gene>
    <name evidence="8" type="ORF">CVD27_20420</name>
</gene>
<keyword evidence="9" id="KW-1185">Reference proteome</keyword>
<comment type="caution">
    <text evidence="8">The sequence shown here is derived from an EMBL/GenBank/DDBJ whole genome shotgun (WGS) entry which is preliminary data.</text>
</comment>
<evidence type="ECO:0000313" key="8">
    <source>
        <dbReference type="EMBL" id="PLS02346.1"/>
    </source>
</evidence>
<comment type="similarity">
    <text evidence="6">Belongs to the zinc-containing alcohol dehydrogenase family.</text>
</comment>
<dbReference type="Pfam" id="PF08240">
    <property type="entry name" value="ADH_N"/>
    <property type="match status" value="1"/>
</dbReference>
<dbReference type="AlphaFoldDB" id="A0A2N5H9Z0"/>
<dbReference type="CDD" id="cd08281">
    <property type="entry name" value="liver_ADH_like1"/>
    <property type="match status" value="1"/>
</dbReference>
<dbReference type="Gene3D" id="3.90.180.10">
    <property type="entry name" value="Medium-chain alcohol dehydrogenases, catalytic domain"/>
    <property type="match status" value="1"/>
</dbReference>
<dbReference type="SUPFAM" id="SSF51735">
    <property type="entry name" value="NAD(P)-binding Rossmann-fold domains"/>
    <property type="match status" value="1"/>
</dbReference>
<accession>A0A2N5H9Z0</accession>
<dbReference type="SMART" id="SM00829">
    <property type="entry name" value="PKS_ER"/>
    <property type="match status" value="1"/>
</dbReference>
<evidence type="ECO:0000256" key="3">
    <source>
        <dbReference type="ARBA" id="ARBA00022833"/>
    </source>
</evidence>
<dbReference type="InterPro" id="IPR002328">
    <property type="entry name" value="ADH_Zn_CS"/>
</dbReference>
<dbReference type="OrthoDB" id="9806940at2"/>
<dbReference type="PANTHER" id="PTHR43880">
    <property type="entry name" value="ALCOHOL DEHYDROGENASE"/>
    <property type="match status" value="1"/>
</dbReference>
<organism evidence="8 9">
    <name type="scientific">Neobacillus cucumis</name>
    <dbReference type="NCBI Taxonomy" id="1740721"/>
    <lineage>
        <taxon>Bacteria</taxon>
        <taxon>Bacillati</taxon>
        <taxon>Bacillota</taxon>
        <taxon>Bacilli</taxon>
        <taxon>Bacillales</taxon>
        <taxon>Bacillaceae</taxon>
        <taxon>Neobacillus</taxon>
    </lineage>
</organism>
<evidence type="ECO:0000256" key="4">
    <source>
        <dbReference type="ARBA" id="ARBA00023002"/>
    </source>
</evidence>
<evidence type="ECO:0000256" key="2">
    <source>
        <dbReference type="ARBA" id="ARBA00022723"/>
    </source>
</evidence>
<feature type="domain" description="Enoyl reductase (ER)" evidence="7">
    <location>
        <begin position="25"/>
        <end position="372"/>
    </location>
</feature>
<comment type="cofactor">
    <cofactor evidence="1 6">
        <name>Zn(2+)</name>
        <dbReference type="ChEBI" id="CHEBI:29105"/>
    </cofactor>
</comment>